<sequence>MSERQVSVRRTIPAPPESIFAVLADASQHPHIDGSGTVKASRDTDPEPLRLGSRFGMDMKIGLPYRISNEVVEFEQDRLIAWQHFGGHRWRYELSPVDGGTEVVETFDWSTSRAPWFIELVGYPRRHPPAMAATLERLEGVVTTAGD</sequence>
<dbReference type="Proteomes" id="UP000334019">
    <property type="component" value="Chromosome"/>
</dbReference>
<gene>
    <name evidence="2" type="ORF">GH723_12665</name>
</gene>
<evidence type="ECO:0000256" key="1">
    <source>
        <dbReference type="SAM" id="MobiDB-lite"/>
    </source>
</evidence>
<keyword evidence="3" id="KW-1185">Reference proteome</keyword>
<dbReference type="InterPro" id="IPR023393">
    <property type="entry name" value="START-like_dom_sf"/>
</dbReference>
<keyword evidence="2" id="KW-0808">Transferase</keyword>
<name>A0A5Q2RLS7_9ACTN</name>
<dbReference type="RefSeq" id="WP_153759988.1">
    <property type="nucleotide sequence ID" value="NZ_CP045851.1"/>
</dbReference>
<feature type="region of interest" description="Disordered" evidence="1">
    <location>
        <begin position="30"/>
        <end position="51"/>
    </location>
</feature>
<dbReference type="EMBL" id="CP045851">
    <property type="protein sequence ID" value="QGG95882.1"/>
    <property type="molecule type" value="Genomic_DNA"/>
</dbReference>
<dbReference type="Gene3D" id="3.30.530.20">
    <property type="match status" value="1"/>
</dbReference>
<evidence type="ECO:0000313" key="2">
    <source>
        <dbReference type="EMBL" id="QGG95882.1"/>
    </source>
</evidence>
<accession>A0A5Q2RLS7</accession>
<dbReference type="AlphaFoldDB" id="A0A5Q2RLS7"/>
<reference evidence="2 3" key="1">
    <citation type="submission" date="2019-11" db="EMBL/GenBank/DDBJ databases">
        <authorList>
            <person name="He Y."/>
        </authorList>
    </citation>
    <scope>NUCLEOTIDE SEQUENCE [LARGE SCALE GENOMIC DNA]</scope>
    <source>
        <strain evidence="2 3">SCSIO 58843</strain>
    </source>
</reference>
<dbReference type="KEGG" id="atq:GH723_12665"/>
<dbReference type="InterPro" id="IPR019587">
    <property type="entry name" value="Polyketide_cyclase/dehydratase"/>
</dbReference>
<organism evidence="2 3">
    <name type="scientific">Actinomarinicola tropica</name>
    <dbReference type="NCBI Taxonomy" id="2789776"/>
    <lineage>
        <taxon>Bacteria</taxon>
        <taxon>Bacillati</taxon>
        <taxon>Actinomycetota</taxon>
        <taxon>Acidimicrobiia</taxon>
        <taxon>Acidimicrobiales</taxon>
        <taxon>Iamiaceae</taxon>
        <taxon>Actinomarinicola</taxon>
    </lineage>
</organism>
<dbReference type="SUPFAM" id="SSF55961">
    <property type="entry name" value="Bet v1-like"/>
    <property type="match status" value="1"/>
</dbReference>
<protein>
    <submittedName>
        <fullName evidence="2">Dimethyladenosine transferase</fullName>
    </submittedName>
</protein>
<dbReference type="GO" id="GO:0016740">
    <property type="term" value="F:transferase activity"/>
    <property type="evidence" value="ECO:0007669"/>
    <property type="project" value="UniProtKB-KW"/>
</dbReference>
<proteinExistence type="predicted"/>
<dbReference type="Pfam" id="PF10604">
    <property type="entry name" value="Polyketide_cyc2"/>
    <property type="match status" value="1"/>
</dbReference>
<evidence type="ECO:0000313" key="3">
    <source>
        <dbReference type="Proteomes" id="UP000334019"/>
    </source>
</evidence>